<dbReference type="STRING" id="526729.SAMN04324258_3620"/>
<dbReference type="GO" id="GO:0016791">
    <property type="term" value="F:phosphatase activity"/>
    <property type="evidence" value="ECO:0007669"/>
    <property type="project" value="TreeGrafter"/>
</dbReference>
<feature type="domain" description="PPM-type phosphatase" evidence="2">
    <location>
        <begin position="338"/>
        <end position="558"/>
    </location>
</feature>
<proteinExistence type="predicted"/>
<reference evidence="3 4" key="1">
    <citation type="submission" date="2017-02" db="EMBL/GenBank/DDBJ databases">
        <authorList>
            <person name="Peterson S.W."/>
        </authorList>
    </citation>
    <scope>NUCLEOTIDE SEQUENCE [LARGE SCALE GENOMIC DNA]</scope>
    <source>
        <strain evidence="3 4">DSM 21481</strain>
    </source>
</reference>
<dbReference type="InterPro" id="IPR013656">
    <property type="entry name" value="PAS_4"/>
</dbReference>
<gene>
    <name evidence="3" type="ORF">SAMN04324258_3620</name>
</gene>
<dbReference type="PANTHER" id="PTHR43156:SF2">
    <property type="entry name" value="STAGE II SPORULATION PROTEIN E"/>
    <property type="match status" value="1"/>
</dbReference>
<dbReference type="Pfam" id="PF08448">
    <property type="entry name" value="PAS_4"/>
    <property type="match status" value="1"/>
</dbReference>
<accession>A0A1T5LL67</accession>
<sequence length="581" mass="62224">MGPGWFEEATARSAVGREARSVAWEATPLGRPDAWPVSLRHAVRLCFSTRFPVMMVWGPDLTLIYNDGYRDMLGTHKHPAALGAPAPVVWREIWHDVGPLFEHVLETGEPTWSEDLALLMNRSSFDEETYFTFSYSPLLDDDGAVAGVLDIATETTHEVVNQRRLMMLGELQATLPTAYVDLSSFAGPVIDVLSRSKDLMRAAVYDVESPPGIVRETGTARDEGELALVQRALASGQREVADGVVVKPVRDAGQPGHLAVVVLRATRSRPWDPDYARFLSVVASTTAATLRDVVHRQRTDEALRRRAARSEEESARAREVSMALQRAVLTEPPDLDGLEVVVHYQPAAAERDIGGDWYDAFVTRDGATAVVIGDVVGHDLDAAVAMGQLRALVRAIGYDSQATPARVLERVDGAVDGLGLAGPLTATALVARIEADGGPGGRARTVRWSSAGHLPPILVRGDGTAEILSVRNDLLLGLNPTTVRTDHTVQVAPGDTLLLYTDGLVERRSGGLRGRIDALARLLEGTQSLALEDVVESALTGMLTEAADDDVAVVAVRALAAAATVAGADPESIPAQADVPV</sequence>
<dbReference type="AlphaFoldDB" id="A0A1T5LL67"/>
<keyword evidence="1" id="KW-0378">Hydrolase</keyword>
<organism evidence="3 4">
    <name type="scientific">Krasilnikoviella flava</name>
    <dbReference type="NCBI Taxonomy" id="526729"/>
    <lineage>
        <taxon>Bacteria</taxon>
        <taxon>Bacillati</taxon>
        <taxon>Actinomycetota</taxon>
        <taxon>Actinomycetes</taxon>
        <taxon>Micrococcales</taxon>
        <taxon>Promicromonosporaceae</taxon>
        <taxon>Krasilnikoviella</taxon>
    </lineage>
</organism>
<dbReference type="Gene3D" id="3.60.40.10">
    <property type="entry name" value="PPM-type phosphatase domain"/>
    <property type="match status" value="1"/>
</dbReference>
<dbReference type="SUPFAM" id="SSF81606">
    <property type="entry name" value="PP2C-like"/>
    <property type="match status" value="1"/>
</dbReference>
<protein>
    <submittedName>
        <fullName evidence="3">PAS fold-containing protein</fullName>
    </submittedName>
</protein>
<dbReference type="OrthoDB" id="319881at2"/>
<evidence type="ECO:0000313" key="3">
    <source>
        <dbReference type="EMBL" id="SKC76634.1"/>
    </source>
</evidence>
<dbReference type="Pfam" id="PF07228">
    <property type="entry name" value="SpoIIE"/>
    <property type="match status" value="1"/>
</dbReference>
<dbReference type="SMART" id="SM00331">
    <property type="entry name" value="PP2C_SIG"/>
    <property type="match status" value="1"/>
</dbReference>
<dbReference type="RefSeq" id="WP_079575969.1">
    <property type="nucleotide sequence ID" value="NZ_FUZQ01000006.1"/>
</dbReference>
<evidence type="ECO:0000256" key="1">
    <source>
        <dbReference type="ARBA" id="ARBA00022801"/>
    </source>
</evidence>
<evidence type="ECO:0000259" key="2">
    <source>
        <dbReference type="SMART" id="SM00331"/>
    </source>
</evidence>
<dbReference type="PANTHER" id="PTHR43156">
    <property type="entry name" value="STAGE II SPORULATION PROTEIN E-RELATED"/>
    <property type="match status" value="1"/>
</dbReference>
<dbReference type="InterPro" id="IPR036457">
    <property type="entry name" value="PPM-type-like_dom_sf"/>
</dbReference>
<dbReference type="Gene3D" id="3.30.450.20">
    <property type="entry name" value="PAS domain"/>
    <property type="match status" value="1"/>
</dbReference>
<dbReference type="InterPro" id="IPR001932">
    <property type="entry name" value="PPM-type_phosphatase-like_dom"/>
</dbReference>
<dbReference type="EMBL" id="FUZQ01000006">
    <property type="protein sequence ID" value="SKC76634.1"/>
    <property type="molecule type" value="Genomic_DNA"/>
</dbReference>
<keyword evidence="4" id="KW-1185">Reference proteome</keyword>
<name>A0A1T5LL67_9MICO</name>
<evidence type="ECO:0000313" key="4">
    <source>
        <dbReference type="Proteomes" id="UP000189777"/>
    </source>
</evidence>
<dbReference type="Proteomes" id="UP000189777">
    <property type="component" value="Unassembled WGS sequence"/>
</dbReference>
<dbReference type="InterPro" id="IPR052016">
    <property type="entry name" value="Bact_Sigma-Reg"/>
</dbReference>